<dbReference type="OrthoDB" id="9815466at2"/>
<proteinExistence type="predicted"/>
<feature type="transmembrane region" description="Helical" evidence="2">
    <location>
        <begin position="278"/>
        <end position="299"/>
    </location>
</feature>
<dbReference type="Pfam" id="PF09586">
    <property type="entry name" value="YfhO"/>
    <property type="match status" value="1"/>
</dbReference>
<keyword evidence="4" id="KW-1185">Reference proteome</keyword>
<feature type="transmembrane region" description="Helical" evidence="2">
    <location>
        <begin position="193"/>
        <end position="213"/>
    </location>
</feature>
<comment type="caution">
    <text evidence="3">The sequence shown here is derived from an EMBL/GenBank/DDBJ whole genome shotgun (WGS) entry which is preliminary data.</text>
</comment>
<dbReference type="PANTHER" id="PTHR38454:SF1">
    <property type="entry name" value="INTEGRAL MEMBRANE PROTEIN"/>
    <property type="match status" value="1"/>
</dbReference>
<dbReference type="EMBL" id="VIWT01000001">
    <property type="protein sequence ID" value="TWF97793.1"/>
    <property type="molecule type" value="Genomic_DNA"/>
</dbReference>
<dbReference type="RefSeq" id="WP_145904309.1">
    <property type="nucleotide sequence ID" value="NZ_BAAAMZ010000019.1"/>
</dbReference>
<feature type="compositionally biased region" description="Polar residues" evidence="1">
    <location>
        <begin position="605"/>
        <end position="614"/>
    </location>
</feature>
<feature type="transmembrane region" description="Helical" evidence="2">
    <location>
        <begin position="394"/>
        <end position="415"/>
    </location>
</feature>
<accession>A0A561UEL2</accession>
<feature type="transmembrane region" description="Helical" evidence="2">
    <location>
        <begin position="422"/>
        <end position="444"/>
    </location>
</feature>
<dbReference type="InterPro" id="IPR018580">
    <property type="entry name" value="Uncharacterised_YfhO"/>
</dbReference>
<feature type="transmembrane region" description="Helical" evidence="2">
    <location>
        <begin position="789"/>
        <end position="809"/>
    </location>
</feature>
<name>A0A561UEL2_9ACTN</name>
<reference evidence="3 4" key="1">
    <citation type="submission" date="2019-06" db="EMBL/GenBank/DDBJ databases">
        <title>Sequencing the genomes of 1000 actinobacteria strains.</title>
        <authorList>
            <person name="Klenk H.-P."/>
        </authorList>
    </citation>
    <scope>NUCLEOTIDE SEQUENCE [LARGE SCALE GENOMIC DNA]</scope>
    <source>
        <strain evidence="3 4">DSM 44826</strain>
    </source>
</reference>
<evidence type="ECO:0000256" key="2">
    <source>
        <dbReference type="SAM" id="Phobius"/>
    </source>
</evidence>
<feature type="transmembrane region" description="Helical" evidence="2">
    <location>
        <begin position="133"/>
        <end position="155"/>
    </location>
</feature>
<organism evidence="3 4">
    <name type="scientific">Kitasatospora viridis</name>
    <dbReference type="NCBI Taxonomy" id="281105"/>
    <lineage>
        <taxon>Bacteria</taxon>
        <taxon>Bacillati</taxon>
        <taxon>Actinomycetota</taxon>
        <taxon>Actinomycetes</taxon>
        <taxon>Kitasatosporales</taxon>
        <taxon>Streptomycetaceae</taxon>
        <taxon>Kitasatospora</taxon>
    </lineage>
</organism>
<feature type="transmembrane region" description="Helical" evidence="2">
    <location>
        <begin position="344"/>
        <end position="363"/>
    </location>
</feature>
<dbReference type="AlphaFoldDB" id="A0A561UEL2"/>
<evidence type="ECO:0000313" key="3">
    <source>
        <dbReference type="EMBL" id="TWF97793.1"/>
    </source>
</evidence>
<keyword evidence="2" id="KW-0472">Membrane</keyword>
<protein>
    <submittedName>
        <fullName evidence="3">Membrane protein YfhO</fullName>
    </submittedName>
</protein>
<keyword evidence="2" id="KW-1133">Transmembrane helix</keyword>
<feature type="region of interest" description="Disordered" evidence="1">
    <location>
        <begin position="596"/>
        <end position="621"/>
    </location>
</feature>
<evidence type="ECO:0000313" key="4">
    <source>
        <dbReference type="Proteomes" id="UP000317940"/>
    </source>
</evidence>
<feature type="transmembrane region" description="Helical" evidence="2">
    <location>
        <begin position="99"/>
        <end position="121"/>
    </location>
</feature>
<feature type="transmembrane region" description="Helical" evidence="2">
    <location>
        <begin position="225"/>
        <end position="247"/>
    </location>
</feature>
<dbReference type="Proteomes" id="UP000317940">
    <property type="component" value="Unassembled WGS sequence"/>
</dbReference>
<dbReference type="PANTHER" id="PTHR38454">
    <property type="entry name" value="INTEGRAL MEMBRANE PROTEIN-RELATED"/>
    <property type="match status" value="1"/>
</dbReference>
<feature type="transmembrane region" description="Helical" evidence="2">
    <location>
        <begin position="370"/>
        <end position="388"/>
    </location>
</feature>
<keyword evidence="2" id="KW-0812">Transmembrane</keyword>
<evidence type="ECO:0000256" key="1">
    <source>
        <dbReference type="SAM" id="MobiDB-lite"/>
    </source>
</evidence>
<sequence>MRELTGSAGAGAAAVGVYCGALAWHRTWPFGAPMRGGTVLAEQVVPLQTHLWDVLRGQGGDLLVNWDSGYGVPFLPDLATDLLNPCDWPGLLLPRDQQALGLFLGVLLALGLGTGLMAHFLGRLAAGPVAVRGLLAVGYGLCAWVLVAGVGRPAWLWGLVALPLLGLAFDRCLRRTGWPLGALAVAVCWLGDFYTAATASLGAGLVLVLRLLVARSRWRERLRALLRALAMAAVGIAAAAPLLWVTFEAGRAGQPAAVVHPVAPGLTDYLGQLLPGGLAARALPDVFVGVPALLLVAALPFNRRVRLRERVAWPLALALVAASFVWRPSILLWHVSTAPEGNPYRSTFVLSGLLTMAAWVCLARRPRLPALAGGALLVALLAALVDARGSTRPISWGLLGAGVPLAVLAVPALAGAARQRRVALAVLGGVVLVGSGWAAGSVLVQRDRRAGSGPVPSAGALRAARAALLAAGPRWPAGRADPGPHVFTGNDPMLFGAQGGGYRSDYLPARTAQALHALGAGWLLQGRQTSSFADPVGQALFGVTASLGGDLTVRRAPALPLVTVQRSAAPADQSSLWARQQAVLGATVYQVPPLVPGGGPAPTDHGSSGWSLPTTPDGGPGTELTGRCTPGRAAFLYAPYLAGAVSWPGGSLAADGQQNATALPVLALGPVPADGVVRVTVRVGLATQVPARPFGCLDQGALAAAVAAGRASGSSRPTVSGHTVSAVLPHGSSGTAGLSVPAVPGWRCGVDGGAPRSAGQTPAGLLAVPLGTGADRLECAFRQPGLAPGLRVAAGAGAVWLLVAAWTWWRRRARPGLPG</sequence>
<gene>
    <name evidence="3" type="ORF">FHX73_111593</name>
</gene>
<feature type="transmembrane region" description="Helical" evidence="2">
    <location>
        <begin position="311"/>
        <end position="332"/>
    </location>
</feature>